<evidence type="ECO:0000256" key="3">
    <source>
        <dbReference type="PROSITE-ProRule" id="PRU10007"/>
    </source>
</evidence>
<dbReference type="InterPro" id="IPR016162">
    <property type="entry name" value="Ald_DH_N"/>
</dbReference>
<dbReference type="PROSITE" id="PS00687">
    <property type="entry name" value="ALDEHYDE_DEHYDR_GLU"/>
    <property type="match status" value="1"/>
</dbReference>
<dbReference type="OrthoDB" id="9812625at2"/>
<dbReference type="Pfam" id="PF00171">
    <property type="entry name" value="Aldedh"/>
    <property type="match status" value="1"/>
</dbReference>
<organism evidence="6 7">
    <name type="scientific">Granulosicoccus antarcticus IMCC3135</name>
    <dbReference type="NCBI Taxonomy" id="1192854"/>
    <lineage>
        <taxon>Bacteria</taxon>
        <taxon>Pseudomonadati</taxon>
        <taxon>Pseudomonadota</taxon>
        <taxon>Gammaproteobacteria</taxon>
        <taxon>Chromatiales</taxon>
        <taxon>Granulosicoccaceae</taxon>
        <taxon>Granulosicoccus</taxon>
    </lineage>
</organism>
<dbReference type="PANTHER" id="PTHR11699">
    <property type="entry name" value="ALDEHYDE DEHYDROGENASE-RELATED"/>
    <property type="match status" value="1"/>
</dbReference>
<evidence type="ECO:0000313" key="6">
    <source>
        <dbReference type="EMBL" id="ASJ73445.1"/>
    </source>
</evidence>
<dbReference type="InterPro" id="IPR029510">
    <property type="entry name" value="Ald_DH_CS_GLU"/>
</dbReference>
<evidence type="ECO:0000259" key="5">
    <source>
        <dbReference type="Pfam" id="PF00171"/>
    </source>
</evidence>
<comment type="similarity">
    <text evidence="1 4">Belongs to the aldehyde dehydrogenase family.</text>
</comment>
<dbReference type="FunFam" id="3.40.309.10:FF:000009">
    <property type="entry name" value="Aldehyde dehydrogenase A"/>
    <property type="match status" value="1"/>
</dbReference>
<dbReference type="SUPFAM" id="SSF53720">
    <property type="entry name" value="ALDH-like"/>
    <property type="match status" value="1"/>
</dbReference>
<dbReference type="InterPro" id="IPR016161">
    <property type="entry name" value="Ald_DH/histidinol_DH"/>
</dbReference>
<accession>A0A2Z2NSG3</accession>
<keyword evidence="7" id="KW-1185">Reference proteome</keyword>
<dbReference type="InterPro" id="IPR016160">
    <property type="entry name" value="Ald_DH_CS_CYS"/>
</dbReference>
<dbReference type="Gene3D" id="3.40.309.10">
    <property type="entry name" value="Aldehyde Dehydrogenase, Chain A, domain 2"/>
    <property type="match status" value="1"/>
</dbReference>
<dbReference type="CDD" id="cd07106">
    <property type="entry name" value="ALDH_AldA-AAD23400"/>
    <property type="match status" value="1"/>
</dbReference>
<protein>
    <submittedName>
        <fullName evidence="6">Phenylacetaldehyde dehydrogenase</fullName>
        <ecNumber evidence="6">1.2.1.39</ecNumber>
    </submittedName>
</protein>
<dbReference type="RefSeq" id="WP_088918637.1">
    <property type="nucleotide sequence ID" value="NZ_CP018632.1"/>
</dbReference>
<dbReference type="InterPro" id="IPR016163">
    <property type="entry name" value="Ald_DH_C"/>
</dbReference>
<dbReference type="AlphaFoldDB" id="A0A2Z2NSG3"/>
<proteinExistence type="inferred from homology"/>
<dbReference type="GO" id="GO:0008957">
    <property type="term" value="F:phenylacetaldehyde dehydrogenase (NAD+) activity"/>
    <property type="evidence" value="ECO:0007669"/>
    <property type="project" value="UniProtKB-EC"/>
</dbReference>
<dbReference type="InterPro" id="IPR044086">
    <property type="entry name" value="LUC3-like"/>
</dbReference>
<dbReference type="KEGG" id="gai:IMCC3135_16815"/>
<evidence type="ECO:0000256" key="4">
    <source>
        <dbReference type="RuleBase" id="RU003345"/>
    </source>
</evidence>
<dbReference type="InterPro" id="IPR015590">
    <property type="entry name" value="Aldehyde_DH_dom"/>
</dbReference>
<evidence type="ECO:0000256" key="1">
    <source>
        <dbReference type="ARBA" id="ARBA00009986"/>
    </source>
</evidence>
<reference evidence="6 7" key="1">
    <citation type="submission" date="2016-12" db="EMBL/GenBank/DDBJ databases">
        <authorList>
            <person name="Song W.-J."/>
            <person name="Kurnit D.M."/>
        </authorList>
    </citation>
    <scope>NUCLEOTIDE SEQUENCE [LARGE SCALE GENOMIC DNA]</scope>
    <source>
        <strain evidence="6 7">IMCC3135</strain>
    </source>
</reference>
<feature type="active site" evidence="3">
    <location>
        <position position="242"/>
    </location>
</feature>
<evidence type="ECO:0000256" key="2">
    <source>
        <dbReference type="ARBA" id="ARBA00023002"/>
    </source>
</evidence>
<sequence length="471" mass="50231">MIHEYHMTIGGRDASAKAFLDVINPATEDVIGRAPDAGNAELDAAVEAAQRAFPSWAATPWADRQAALVHAAEVINENKEELAQLLTLEHGKPLAEARREMDTSRRWCTSLATLELPVEVVSDENGRRVEVRHEPIGVVAGISPWNVPVSSAIWKILPAVLTGNTIVVKPAPTAPLTVLKIGELLRDVFPAGVINVITGGDALGPLITAHPGFGKISFTGSTATGRAVMASASAGVKRLTLELGGNDPALVFADIDIPDTAAKLFRSAFFNNGQVCVATKRCYVHEDIYDAFLAEMTRLVAGSLVATGTTDGVALGPIHNKAQFESLTGMLDTAKAEGLVLIQPSEIPSGKGYFLAPTLVDNPPEDSQIMQEEQFGPILPLVKFKDTDDVIERANASQYGLAATVWTKNRDLALDVAARLDTGNVWVNEPLAFSPFAVFGGRKQSGLGVEHGLRGLEEFTNSKAVTLNFES</sequence>
<dbReference type="PROSITE" id="PS00070">
    <property type="entry name" value="ALDEHYDE_DEHYDR_CYS"/>
    <property type="match status" value="1"/>
</dbReference>
<dbReference type="EC" id="1.2.1.39" evidence="6"/>
<feature type="domain" description="Aldehyde dehydrogenase" evidence="5">
    <location>
        <begin position="17"/>
        <end position="465"/>
    </location>
</feature>
<evidence type="ECO:0000313" key="7">
    <source>
        <dbReference type="Proteomes" id="UP000250079"/>
    </source>
</evidence>
<gene>
    <name evidence="6" type="primary">feaB_2</name>
    <name evidence="6" type="ORF">IMCC3135_16815</name>
</gene>
<name>A0A2Z2NSG3_9GAMM</name>
<keyword evidence="2 4" id="KW-0560">Oxidoreductase</keyword>
<dbReference type="FunFam" id="3.40.605.10:FF:000007">
    <property type="entry name" value="NAD/NADP-dependent betaine aldehyde dehydrogenase"/>
    <property type="match status" value="1"/>
</dbReference>
<dbReference type="Gene3D" id="3.40.605.10">
    <property type="entry name" value="Aldehyde Dehydrogenase, Chain A, domain 1"/>
    <property type="match status" value="1"/>
</dbReference>
<dbReference type="Proteomes" id="UP000250079">
    <property type="component" value="Chromosome"/>
</dbReference>
<dbReference type="EMBL" id="CP018632">
    <property type="protein sequence ID" value="ASJ73445.1"/>
    <property type="molecule type" value="Genomic_DNA"/>
</dbReference>